<feature type="transmembrane region" description="Helical" evidence="1">
    <location>
        <begin position="215"/>
        <end position="232"/>
    </location>
</feature>
<dbReference type="RefSeq" id="WP_166830268.1">
    <property type="nucleotide sequence ID" value="NZ_JAAOLX010000016.1"/>
</dbReference>
<keyword evidence="1" id="KW-0812">Transmembrane</keyword>
<keyword evidence="1" id="KW-0472">Membrane</keyword>
<keyword evidence="3" id="KW-0012">Acyltransferase</keyword>
<keyword evidence="3" id="KW-0808">Transferase</keyword>
<sequence>MLDKKEYKFWLDTIRFAAAFIVVLAHAKQWMFGDYGQLSTNSHNFLIAAFYAICRIGNEAVIVFFVLSGYLVGGANINRMLINKFNFIDYLVDRFLRIYVPFIPALLFSGVIAFIFNKNVDFIAFFGNIFQLQGIFFEPFSDNGPLWSLAYECWFYVLLPVLYYLVRGNKFSLSMFFILIVFFAVFVKLDSVYLYSWLIGAVAFFNPPVKFKKHVLFLSILLMLIGVVLIQISTASKSIVGVQFFLSNPLLGFSKIIFSAGCAFFIRIVSIAEPQSLFLAKLEHCGSYLAKFSFTLYLTHYPVIVYLSPYFKIDNGVISVYSFINLLFLIFVCVFVSYLFYYFFESKTAFYKPILKNFLLRFSINNKLLVIKN</sequence>
<evidence type="ECO:0000313" key="4">
    <source>
        <dbReference type="Proteomes" id="UP000712570"/>
    </source>
</evidence>
<keyword evidence="4" id="KW-1185">Reference proteome</keyword>
<dbReference type="PANTHER" id="PTHR23028:SF53">
    <property type="entry name" value="ACYL_TRANSF_3 DOMAIN-CONTAINING PROTEIN"/>
    <property type="match status" value="1"/>
</dbReference>
<feature type="transmembrane region" description="Helical" evidence="1">
    <location>
        <begin position="320"/>
        <end position="344"/>
    </location>
</feature>
<dbReference type="InterPro" id="IPR002656">
    <property type="entry name" value="Acyl_transf_3_dom"/>
</dbReference>
<evidence type="ECO:0000259" key="2">
    <source>
        <dbReference type="Pfam" id="PF01757"/>
    </source>
</evidence>
<proteinExistence type="predicted"/>
<dbReference type="InterPro" id="IPR050879">
    <property type="entry name" value="Acyltransferase_3"/>
</dbReference>
<protein>
    <submittedName>
        <fullName evidence="3">Acyltransferase</fullName>
    </submittedName>
</protein>
<feature type="transmembrane region" description="Helical" evidence="1">
    <location>
        <begin position="244"/>
        <end position="268"/>
    </location>
</feature>
<evidence type="ECO:0000256" key="1">
    <source>
        <dbReference type="SAM" id="Phobius"/>
    </source>
</evidence>
<feature type="transmembrane region" description="Helical" evidence="1">
    <location>
        <begin position="173"/>
        <end position="195"/>
    </location>
</feature>
<comment type="caution">
    <text evidence="3">The sequence shown here is derived from an EMBL/GenBank/DDBJ whole genome shotgun (WGS) entry which is preliminary data.</text>
</comment>
<name>A0ABX0L2T4_9NEIS</name>
<dbReference type="PANTHER" id="PTHR23028">
    <property type="entry name" value="ACETYLTRANSFERASE"/>
    <property type="match status" value="1"/>
</dbReference>
<feature type="transmembrane region" description="Helical" evidence="1">
    <location>
        <begin position="94"/>
        <end position="116"/>
    </location>
</feature>
<feature type="transmembrane region" description="Helical" evidence="1">
    <location>
        <begin position="288"/>
        <end position="308"/>
    </location>
</feature>
<feature type="transmembrane region" description="Helical" evidence="1">
    <location>
        <begin position="47"/>
        <end position="73"/>
    </location>
</feature>
<reference evidence="3 4" key="1">
    <citation type="submission" date="2020-03" db="EMBL/GenBank/DDBJ databases">
        <title>Draft genome sequence of environmentally isolated violet-colored cultures.</title>
        <authorList>
            <person name="Wilson H.S."/>
        </authorList>
    </citation>
    <scope>NUCLEOTIDE SEQUENCE [LARGE SCALE GENOMIC DNA]</scope>
    <source>
        <strain evidence="3 4">HSC-16F04</strain>
    </source>
</reference>
<gene>
    <name evidence="3" type="ORF">HA050_20655</name>
</gene>
<dbReference type="Proteomes" id="UP000712570">
    <property type="component" value="Unassembled WGS sequence"/>
</dbReference>
<evidence type="ECO:0000313" key="3">
    <source>
        <dbReference type="EMBL" id="NHQ88514.1"/>
    </source>
</evidence>
<dbReference type="GO" id="GO:0016746">
    <property type="term" value="F:acyltransferase activity"/>
    <property type="evidence" value="ECO:0007669"/>
    <property type="project" value="UniProtKB-KW"/>
</dbReference>
<feature type="transmembrane region" description="Helical" evidence="1">
    <location>
        <begin position="146"/>
        <end position="166"/>
    </location>
</feature>
<feature type="domain" description="Acyltransferase 3" evidence="2">
    <location>
        <begin position="10"/>
        <end position="341"/>
    </location>
</feature>
<organism evidence="3 4">
    <name type="scientific">Iodobacter violaceini</name>
    <dbReference type="NCBI Taxonomy" id="3044271"/>
    <lineage>
        <taxon>Bacteria</taxon>
        <taxon>Pseudomonadati</taxon>
        <taxon>Pseudomonadota</taxon>
        <taxon>Betaproteobacteria</taxon>
        <taxon>Neisseriales</taxon>
        <taxon>Chitinibacteraceae</taxon>
        <taxon>Iodobacter</taxon>
    </lineage>
</organism>
<feature type="transmembrane region" description="Helical" evidence="1">
    <location>
        <begin position="9"/>
        <end position="27"/>
    </location>
</feature>
<keyword evidence="1" id="KW-1133">Transmembrane helix</keyword>
<dbReference type="EMBL" id="JAAOLX010000016">
    <property type="protein sequence ID" value="NHQ88514.1"/>
    <property type="molecule type" value="Genomic_DNA"/>
</dbReference>
<accession>A0ABX0L2T4</accession>
<dbReference type="Pfam" id="PF01757">
    <property type="entry name" value="Acyl_transf_3"/>
    <property type="match status" value="1"/>
</dbReference>